<dbReference type="InterPro" id="IPR021146">
    <property type="entry name" value="Phage_gp6-like_head-tail"/>
</dbReference>
<dbReference type="NCBIfam" id="TIGR01560">
    <property type="entry name" value="put_DNA_pack"/>
    <property type="match status" value="2"/>
</dbReference>
<dbReference type="NCBIfam" id="TIGR02215">
    <property type="entry name" value="phage_chp_gp8"/>
    <property type="match status" value="1"/>
</dbReference>
<dbReference type="CDD" id="cd08054">
    <property type="entry name" value="gp6"/>
    <property type="match status" value="1"/>
</dbReference>
<accession>A0ABW3J8U9</accession>
<keyword evidence="2" id="KW-1185">Reference proteome</keyword>
<dbReference type="Pfam" id="PF05135">
    <property type="entry name" value="Phage_connect_1"/>
    <property type="match status" value="1"/>
</dbReference>
<reference evidence="2" key="1">
    <citation type="journal article" date="2019" name="Int. J. Syst. Evol. Microbiol.">
        <title>The Global Catalogue of Microorganisms (GCM) 10K type strain sequencing project: providing services to taxonomists for standard genome sequencing and annotation.</title>
        <authorList>
            <consortium name="The Broad Institute Genomics Platform"/>
            <consortium name="The Broad Institute Genome Sequencing Center for Infectious Disease"/>
            <person name="Wu L."/>
            <person name="Ma J."/>
        </authorList>
    </citation>
    <scope>NUCLEOTIDE SEQUENCE [LARGE SCALE GENOMIC DNA]</scope>
    <source>
        <strain evidence="2">CCUG 61697</strain>
    </source>
</reference>
<dbReference type="RefSeq" id="WP_379087520.1">
    <property type="nucleotide sequence ID" value="NZ_JBHTJO010000001.1"/>
</dbReference>
<dbReference type="EMBL" id="JBHTJO010000001">
    <property type="protein sequence ID" value="MFD0986772.1"/>
    <property type="molecule type" value="Genomic_DNA"/>
</dbReference>
<evidence type="ECO:0000313" key="1">
    <source>
        <dbReference type="EMBL" id="MFD0986772.1"/>
    </source>
</evidence>
<dbReference type="InterPro" id="IPR011738">
    <property type="entry name" value="Phage_CHP"/>
</dbReference>
<organism evidence="1 2">
    <name type="scientific">Methyloligella solikamskensis</name>
    <dbReference type="NCBI Taxonomy" id="1177756"/>
    <lineage>
        <taxon>Bacteria</taxon>
        <taxon>Pseudomonadati</taxon>
        <taxon>Pseudomonadota</taxon>
        <taxon>Alphaproteobacteria</taxon>
        <taxon>Hyphomicrobiales</taxon>
        <taxon>Hyphomicrobiaceae</taxon>
        <taxon>Methyloligella</taxon>
    </lineage>
</organism>
<dbReference type="InterPro" id="IPR006450">
    <property type="entry name" value="Phage_HK97_gp6-like"/>
</dbReference>
<proteinExistence type="predicted"/>
<protein>
    <submittedName>
        <fullName evidence="1">Head-tail connector protein</fullName>
    </submittedName>
</protein>
<sequence length="191" mass="20252">MALALTSGPAVEPVSLAEAKAHLRVDEDAEDDLISALITSARSWVERQYGLALITQGWSFYLDRVPDAGAVALPLAPLQSVESVTFHAGDGGTSELDADGYAYDALSNPARLVFKSVSGGASLRRLNGIEIAYTCGFGDAADDVPAPIRQALLLLIAHWFERREPVPAGGEPPEVPAMVAGLLAPYRQVRL</sequence>
<dbReference type="Gene3D" id="1.10.3230.30">
    <property type="entry name" value="Phage gp6-like head-tail connector protein"/>
    <property type="match status" value="1"/>
</dbReference>
<dbReference type="Proteomes" id="UP001597102">
    <property type="component" value="Unassembled WGS sequence"/>
</dbReference>
<comment type="caution">
    <text evidence="1">The sequence shown here is derived from an EMBL/GenBank/DDBJ whole genome shotgun (WGS) entry which is preliminary data.</text>
</comment>
<evidence type="ECO:0000313" key="2">
    <source>
        <dbReference type="Proteomes" id="UP001597102"/>
    </source>
</evidence>
<gene>
    <name evidence="1" type="ORF">ACFQ2F_06635</name>
</gene>
<name>A0ABW3J8U9_9HYPH</name>